<dbReference type="PROSITE" id="PS50088">
    <property type="entry name" value="ANK_REPEAT"/>
    <property type="match status" value="1"/>
</dbReference>
<keyword evidence="1" id="KW-0677">Repeat</keyword>
<feature type="repeat" description="ANK" evidence="3">
    <location>
        <begin position="316"/>
        <end position="350"/>
    </location>
</feature>
<evidence type="ECO:0000313" key="6">
    <source>
        <dbReference type="Proteomes" id="UP000094444"/>
    </source>
</evidence>
<evidence type="ECO:0000313" key="5">
    <source>
        <dbReference type="EMBL" id="POS74504.1"/>
    </source>
</evidence>
<evidence type="ECO:0000256" key="2">
    <source>
        <dbReference type="ARBA" id="ARBA00023043"/>
    </source>
</evidence>
<dbReference type="EMBL" id="MAVT02000618">
    <property type="protein sequence ID" value="POS74504.1"/>
    <property type="molecule type" value="Genomic_DNA"/>
</dbReference>
<feature type="region of interest" description="Disordered" evidence="4">
    <location>
        <begin position="445"/>
        <end position="481"/>
    </location>
</feature>
<keyword evidence="6" id="KW-1185">Reference proteome</keyword>
<dbReference type="InParanoid" id="A0A2P5HW88"/>
<dbReference type="STRING" id="158607.A0A2P5HW88"/>
<proteinExistence type="predicted"/>
<dbReference type="Pfam" id="PF12796">
    <property type="entry name" value="Ank_2"/>
    <property type="match status" value="2"/>
</dbReference>
<keyword evidence="2 3" id="KW-0040">ANK repeat</keyword>
<dbReference type="InterPro" id="IPR051165">
    <property type="entry name" value="Multifunctional_ANK_Repeat"/>
</dbReference>
<gene>
    <name evidence="5" type="ORF">DHEL01_v207103</name>
</gene>
<evidence type="ECO:0000256" key="3">
    <source>
        <dbReference type="PROSITE-ProRule" id="PRU00023"/>
    </source>
</evidence>
<protein>
    <submittedName>
        <fullName evidence="5">Uncharacterized protein</fullName>
    </submittedName>
</protein>
<dbReference type="InterPro" id="IPR002110">
    <property type="entry name" value="Ankyrin_rpt"/>
</dbReference>
<sequence>MEMEVIHYLLDNSAIVDSETLSKAAKLENTDLLALLIQRTTDIRQQGAAAVVGAAVANNFAAVEILLGAGVDINTDFPFGTWPLSKKSSLLYGTIHLWEGSFVDLKNMIDFLVQQGAYFRLSATKTRLSDLLEAVLRIRPGTRRREGVLTGVVHYIIAKGCDLSDPSFPSSATLDACSSNPDEFTAERLGIFRFLVKNCALLRPGEPLAAWIQLGGGTDLVEEMLRRDVDSNVYSNQPWWEMTALQAAAKRCSEELVALLLQHGANANAPAIGPYGRTALQWICLLDPNSPAERAEQMSIIKILLNYGANVNACQNGLTALQAAATRGDLEVAMLLLFSDPPADVNMTTEPYDMFQEDDTSALDLAAYNGRLDTVKLLLNNKALSGCPGNTGYRGAIRAAGEEGHIAVADLIIQHAMDVMRSNSGQTIPLQPQRDWREYGYEDYSDGYTTVSEDSDDDEHDEDAELEDDEYSDSGNGNDGVAQLQTQHEAVEHPSFEHAVPEPGFVWDMEVDNPLAFGDFDINPGNLADDVGSTYGLDYDPSASNIDTALPDWGFS</sequence>
<feature type="compositionally biased region" description="Acidic residues" evidence="4">
    <location>
        <begin position="453"/>
        <end position="472"/>
    </location>
</feature>
<dbReference type="Gene3D" id="1.25.40.20">
    <property type="entry name" value="Ankyrin repeat-containing domain"/>
    <property type="match status" value="2"/>
</dbReference>
<dbReference type="SMART" id="SM00248">
    <property type="entry name" value="ANK"/>
    <property type="match status" value="5"/>
</dbReference>
<name>A0A2P5HW88_DIAHE</name>
<comment type="caution">
    <text evidence="5">The sequence shown here is derived from an EMBL/GenBank/DDBJ whole genome shotgun (WGS) entry which is preliminary data.</text>
</comment>
<dbReference type="PANTHER" id="PTHR24123">
    <property type="entry name" value="ANKYRIN REPEAT-CONTAINING"/>
    <property type="match status" value="1"/>
</dbReference>
<dbReference type="Pfam" id="PF00023">
    <property type="entry name" value="Ank"/>
    <property type="match status" value="1"/>
</dbReference>
<dbReference type="PANTHER" id="PTHR24123:SF33">
    <property type="entry name" value="PROTEIN HOS4"/>
    <property type="match status" value="1"/>
</dbReference>
<dbReference type="AlphaFoldDB" id="A0A2P5HW88"/>
<dbReference type="Proteomes" id="UP000094444">
    <property type="component" value="Unassembled WGS sequence"/>
</dbReference>
<evidence type="ECO:0000256" key="4">
    <source>
        <dbReference type="SAM" id="MobiDB-lite"/>
    </source>
</evidence>
<evidence type="ECO:0000256" key="1">
    <source>
        <dbReference type="ARBA" id="ARBA00022737"/>
    </source>
</evidence>
<dbReference type="OrthoDB" id="539213at2759"/>
<dbReference type="SUPFAM" id="SSF48403">
    <property type="entry name" value="Ankyrin repeat"/>
    <property type="match status" value="1"/>
</dbReference>
<reference evidence="5" key="1">
    <citation type="submission" date="2017-09" db="EMBL/GenBank/DDBJ databases">
        <title>Polyketide synthases of a Diaporthe helianthi virulent isolate.</title>
        <authorList>
            <person name="Baroncelli R."/>
        </authorList>
    </citation>
    <scope>NUCLEOTIDE SEQUENCE [LARGE SCALE GENOMIC DNA]</scope>
    <source>
        <strain evidence="5">7/96</strain>
    </source>
</reference>
<dbReference type="InterPro" id="IPR036770">
    <property type="entry name" value="Ankyrin_rpt-contain_sf"/>
</dbReference>
<organism evidence="5 6">
    <name type="scientific">Diaporthe helianthi</name>
    <dbReference type="NCBI Taxonomy" id="158607"/>
    <lineage>
        <taxon>Eukaryota</taxon>
        <taxon>Fungi</taxon>
        <taxon>Dikarya</taxon>
        <taxon>Ascomycota</taxon>
        <taxon>Pezizomycotina</taxon>
        <taxon>Sordariomycetes</taxon>
        <taxon>Sordariomycetidae</taxon>
        <taxon>Diaporthales</taxon>
        <taxon>Diaporthaceae</taxon>
        <taxon>Diaporthe</taxon>
    </lineage>
</organism>
<accession>A0A2P5HW88</accession>